<gene>
    <name evidence="2" type="primary">ORF105945</name>
</gene>
<proteinExistence type="predicted"/>
<evidence type="ECO:0000256" key="1">
    <source>
        <dbReference type="ARBA" id="ARBA00022884"/>
    </source>
</evidence>
<accession>A0A0B7A9J5</accession>
<dbReference type="PANTHER" id="PTHR48029:SF1">
    <property type="entry name" value="NUCLEOLAR PROTEIN 8"/>
    <property type="match status" value="1"/>
</dbReference>
<feature type="non-terminal residue" evidence="2">
    <location>
        <position position="197"/>
    </location>
</feature>
<protein>
    <submittedName>
        <fullName evidence="2">Uncharacterized protein</fullName>
    </submittedName>
</protein>
<dbReference type="EMBL" id="HACG01030794">
    <property type="protein sequence ID" value="CEK77659.1"/>
    <property type="molecule type" value="Transcribed_RNA"/>
</dbReference>
<sequence length="197" mass="22143">GNKFKSFAHLDVEGNETNIQKCFTTFQNSKWKGSVLQLQYAKESFLQKLQKEISETVTQKDVVPENKPSANNEKSQPELFEVKGPAVPGTPVPGKKDWVVGKYGRVLPILKLKKSYKIKMVKHDPSKHCHAAKVFKDDRLNASIEKSCDKLTWEINAPDNEITKKRKGEFPASQATTKKVKVVLPLPSALPSTNNLR</sequence>
<feature type="non-terminal residue" evidence="2">
    <location>
        <position position="1"/>
    </location>
</feature>
<name>A0A0B7A9J5_9EUPU</name>
<organism evidence="2">
    <name type="scientific">Arion vulgaris</name>
    <dbReference type="NCBI Taxonomy" id="1028688"/>
    <lineage>
        <taxon>Eukaryota</taxon>
        <taxon>Metazoa</taxon>
        <taxon>Spiralia</taxon>
        <taxon>Lophotrochozoa</taxon>
        <taxon>Mollusca</taxon>
        <taxon>Gastropoda</taxon>
        <taxon>Heterobranchia</taxon>
        <taxon>Euthyneura</taxon>
        <taxon>Panpulmonata</taxon>
        <taxon>Eupulmonata</taxon>
        <taxon>Stylommatophora</taxon>
        <taxon>Helicina</taxon>
        <taxon>Arionoidea</taxon>
        <taxon>Arionidae</taxon>
        <taxon>Arion</taxon>
    </lineage>
</organism>
<dbReference type="AlphaFoldDB" id="A0A0B7A9J5"/>
<dbReference type="GO" id="GO:0003723">
    <property type="term" value="F:RNA binding"/>
    <property type="evidence" value="ECO:0007669"/>
    <property type="project" value="UniProtKB-KW"/>
</dbReference>
<evidence type="ECO:0000313" key="2">
    <source>
        <dbReference type="EMBL" id="CEK77659.1"/>
    </source>
</evidence>
<dbReference type="PANTHER" id="PTHR48029">
    <property type="entry name" value="NUCLEOLAR PROTEIN 8"/>
    <property type="match status" value="1"/>
</dbReference>
<keyword evidence="1" id="KW-0694">RNA-binding</keyword>
<reference evidence="2" key="1">
    <citation type="submission" date="2014-12" db="EMBL/GenBank/DDBJ databases">
        <title>Insight into the proteome of Arion vulgaris.</title>
        <authorList>
            <person name="Aradska J."/>
            <person name="Bulat T."/>
            <person name="Smidak R."/>
            <person name="Sarate P."/>
            <person name="Gangsoo J."/>
            <person name="Sialana F."/>
            <person name="Bilban M."/>
            <person name="Lubec G."/>
        </authorList>
    </citation>
    <scope>NUCLEOTIDE SEQUENCE</scope>
    <source>
        <tissue evidence="2">Skin</tissue>
    </source>
</reference>